<reference evidence="1" key="1">
    <citation type="submission" date="2022-10" db="EMBL/GenBank/DDBJ databases">
        <title>Culturing micro-colonial fungi from biological soil crusts in the Mojave desert and describing Neophaeococcomyces mojavensis, and introducing the new genera and species Taxawa tesnikishii.</title>
        <authorList>
            <person name="Kurbessoian T."/>
            <person name="Stajich J.E."/>
        </authorList>
    </citation>
    <scope>NUCLEOTIDE SEQUENCE</scope>
    <source>
        <strain evidence="1">JES_112</strain>
    </source>
</reference>
<dbReference type="EMBL" id="JAPDRQ010000359">
    <property type="protein sequence ID" value="KAJ9650291.1"/>
    <property type="molecule type" value="Genomic_DNA"/>
</dbReference>
<dbReference type="Proteomes" id="UP001172386">
    <property type="component" value="Unassembled WGS sequence"/>
</dbReference>
<gene>
    <name evidence="1" type="ORF">H2198_010391</name>
</gene>
<name>A0ACC2ZRY1_9EURO</name>
<evidence type="ECO:0000313" key="1">
    <source>
        <dbReference type="EMBL" id="KAJ9650291.1"/>
    </source>
</evidence>
<keyword evidence="2" id="KW-1185">Reference proteome</keyword>
<accession>A0ACC2ZRY1</accession>
<proteinExistence type="predicted"/>
<evidence type="ECO:0000313" key="2">
    <source>
        <dbReference type="Proteomes" id="UP001172386"/>
    </source>
</evidence>
<sequence>MIFFDAHRQPARDQYGFTVHPDLDLFTVAGAYDQSAFRRAGFDLYQLPLESDNPTLLKRYAEDPHALIDWVPEVPEGGGWRLVGLYDTENDPELYPMTDSILSMLAEAEAIRVHGQVSARHPASAPLDGLLALDTACRSFGDLLPNRRRVSLGEWAELIEKYPDAGDAQAEIVRALRTMQAVAQPAPAPAILKPRARQNSASPANSTL</sequence>
<protein>
    <submittedName>
        <fullName evidence="1">Uncharacterized protein</fullName>
    </submittedName>
</protein>
<organism evidence="1 2">
    <name type="scientific">Neophaeococcomyces mojaviensis</name>
    <dbReference type="NCBI Taxonomy" id="3383035"/>
    <lineage>
        <taxon>Eukaryota</taxon>
        <taxon>Fungi</taxon>
        <taxon>Dikarya</taxon>
        <taxon>Ascomycota</taxon>
        <taxon>Pezizomycotina</taxon>
        <taxon>Eurotiomycetes</taxon>
        <taxon>Chaetothyriomycetidae</taxon>
        <taxon>Chaetothyriales</taxon>
        <taxon>Chaetothyriales incertae sedis</taxon>
        <taxon>Neophaeococcomyces</taxon>
    </lineage>
</organism>
<comment type="caution">
    <text evidence="1">The sequence shown here is derived from an EMBL/GenBank/DDBJ whole genome shotgun (WGS) entry which is preliminary data.</text>
</comment>